<organism evidence="3 4">
    <name type="scientific">Rotaria magnacalcarata</name>
    <dbReference type="NCBI Taxonomy" id="392030"/>
    <lineage>
        <taxon>Eukaryota</taxon>
        <taxon>Metazoa</taxon>
        <taxon>Spiralia</taxon>
        <taxon>Gnathifera</taxon>
        <taxon>Rotifera</taxon>
        <taxon>Eurotatoria</taxon>
        <taxon>Bdelloidea</taxon>
        <taxon>Philodinida</taxon>
        <taxon>Philodinidae</taxon>
        <taxon>Rotaria</taxon>
    </lineage>
</organism>
<gene>
    <name evidence="3" type="ORF">SMN809_LOCUS65389</name>
</gene>
<feature type="coiled-coil region" evidence="1">
    <location>
        <begin position="103"/>
        <end position="158"/>
    </location>
</feature>
<name>A0A8S3GRU4_9BILA</name>
<dbReference type="SUPFAM" id="SSF57997">
    <property type="entry name" value="Tropomyosin"/>
    <property type="match status" value="1"/>
</dbReference>
<dbReference type="EMBL" id="CAJOBI010309321">
    <property type="protein sequence ID" value="CAF5169631.1"/>
    <property type="molecule type" value="Genomic_DNA"/>
</dbReference>
<evidence type="ECO:0000313" key="4">
    <source>
        <dbReference type="Proteomes" id="UP000676336"/>
    </source>
</evidence>
<reference evidence="3" key="1">
    <citation type="submission" date="2021-02" db="EMBL/GenBank/DDBJ databases">
        <authorList>
            <person name="Nowell W R."/>
        </authorList>
    </citation>
    <scope>NUCLEOTIDE SEQUENCE</scope>
</reference>
<dbReference type="Proteomes" id="UP000676336">
    <property type="component" value="Unassembled WGS sequence"/>
</dbReference>
<feature type="region of interest" description="Disordered" evidence="2">
    <location>
        <begin position="16"/>
        <end position="58"/>
    </location>
</feature>
<keyword evidence="1" id="KW-0175">Coiled coil</keyword>
<evidence type="ECO:0000256" key="1">
    <source>
        <dbReference type="SAM" id="Coils"/>
    </source>
</evidence>
<feature type="compositionally biased region" description="Polar residues" evidence="2">
    <location>
        <begin position="36"/>
        <end position="50"/>
    </location>
</feature>
<feature type="compositionally biased region" description="Polar residues" evidence="2">
    <location>
        <begin position="16"/>
        <end position="28"/>
    </location>
</feature>
<sequence>MVEELNNKIEDYRIQLQDQQSKVGSTTNDLDHAQKPSPNKGTKTLSTSGGNLRDLPQDKRQEFMRALADIRSDMVRIAEGNIKAMNEEDKQNLSIQALITSKTGQLQEKIDDYEGQIQNLKRELKTQKALAQQHMDEAADAREKLAQAGKKLTKVQQHNATLSDNAQRRMAGQQLQQGQGEDTIESLRRQVRLLEDKLRKTKTAERPLDENK</sequence>
<feature type="non-terminal residue" evidence="3">
    <location>
        <position position="1"/>
    </location>
</feature>
<dbReference type="AlphaFoldDB" id="A0A8S3GRU4"/>
<protein>
    <submittedName>
        <fullName evidence="3">Uncharacterized protein</fullName>
    </submittedName>
</protein>
<feature type="region of interest" description="Disordered" evidence="2">
    <location>
        <begin position="167"/>
        <end position="187"/>
    </location>
</feature>
<comment type="caution">
    <text evidence="3">The sequence shown here is derived from an EMBL/GenBank/DDBJ whole genome shotgun (WGS) entry which is preliminary data.</text>
</comment>
<evidence type="ECO:0000313" key="3">
    <source>
        <dbReference type="EMBL" id="CAF5169631.1"/>
    </source>
</evidence>
<evidence type="ECO:0000256" key="2">
    <source>
        <dbReference type="SAM" id="MobiDB-lite"/>
    </source>
</evidence>
<accession>A0A8S3GRU4</accession>
<proteinExistence type="predicted"/>